<dbReference type="Pfam" id="PF01520">
    <property type="entry name" value="Amidase_3"/>
    <property type="match status" value="1"/>
</dbReference>
<dbReference type="PRINTS" id="PR01002">
    <property type="entry name" value="FLGFLGJ"/>
</dbReference>
<dbReference type="Gene3D" id="1.10.530.10">
    <property type="match status" value="1"/>
</dbReference>
<dbReference type="EMBL" id="OQ890326">
    <property type="protein sequence ID" value="WLJ26374.1"/>
    <property type="molecule type" value="Genomic_DNA"/>
</dbReference>
<accession>A0AA49X551</accession>
<dbReference type="SUPFAM" id="SSF53187">
    <property type="entry name" value="Zn-dependent exopeptidases"/>
    <property type="match status" value="1"/>
</dbReference>
<dbReference type="PANTHER" id="PTHR33308:SF10">
    <property type="entry name" value="EXO-GLUCOSAMINIDASE LYTG"/>
    <property type="match status" value="1"/>
</dbReference>
<reference evidence="4" key="1">
    <citation type="submission" date="2023-04" db="EMBL/GenBank/DDBJ databases">
        <title>The human skin virome in hidradenitis suppurativa patients.</title>
        <authorList>
            <person name="Jansen D."/>
        </authorList>
    </citation>
    <scope>NUCLEOTIDE SEQUENCE</scope>
    <source>
        <strain evidence="4">VC4_HSPhageC</strain>
    </source>
</reference>
<dbReference type="SMART" id="SM00646">
    <property type="entry name" value="Ami_3"/>
    <property type="match status" value="1"/>
</dbReference>
<dbReference type="SMART" id="SM00047">
    <property type="entry name" value="LYZ2"/>
    <property type="match status" value="1"/>
</dbReference>
<dbReference type="InterPro" id="IPR051056">
    <property type="entry name" value="Glycosyl_Hydrolase_73"/>
</dbReference>
<name>A0AA49X551_9VIRU</name>
<dbReference type="Pfam" id="PF01832">
    <property type="entry name" value="Glucosaminidase"/>
    <property type="match status" value="1"/>
</dbReference>
<dbReference type="InterPro" id="IPR002901">
    <property type="entry name" value="MGlyc_endo_b_GlcNAc-like_dom"/>
</dbReference>
<evidence type="ECO:0000259" key="2">
    <source>
        <dbReference type="SMART" id="SM00047"/>
    </source>
</evidence>
<dbReference type="CDD" id="cd02696">
    <property type="entry name" value="MurNAc-LAA"/>
    <property type="match status" value="1"/>
</dbReference>
<dbReference type="Gene3D" id="3.40.630.40">
    <property type="entry name" value="Zn-dependent exopeptidases"/>
    <property type="match status" value="1"/>
</dbReference>
<sequence length="396" mass="45621">MKILLDPGHGAGNRYNRGFKQVDNLPYCNEGECNFIYCRDYLKPALEKYGIEVSLTRKNIKDDPTLSERGKMGKGFDLLISCHSNAANGLASGVEIWDSTNTKESIKSLTDKICKSISKALGIPNRGTRYRKQANGTNYYGVLRSSQAKHSFIIEHCFHDNWSDVIKYRKNLNKVADVTAKTIADYFKLTDFIPTIVKHLPKTAIILPSITIAQAILESDWGRSELAQKAYNFFGIKASKEWTGKVYTKSTWEQRADGVKYEIKADFRKYDSISESIADHDNFFVSTEWRKKNYKRVLEAANYKEQAMALRACGYATDLNYSDKLIRLIEEHKLYKYDKEIKMDRISNWAKEAWDWAKEKGITDGSNPQGNCTREQLIVMLKRYDEMVRKEIEHEN</sequence>
<dbReference type="PANTHER" id="PTHR33308">
    <property type="entry name" value="PEPTIDOGLYCAN HYDROLASE FLGJ"/>
    <property type="match status" value="1"/>
</dbReference>
<keyword evidence="1 4" id="KW-0378">Hydrolase</keyword>
<protein>
    <submittedName>
        <fullName evidence="4">Cell wall hydrolase autolysin</fullName>
    </submittedName>
</protein>
<dbReference type="GO" id="GO:0004040">
    <property type="term" value="F:amidase activity"/>
    <property type="evidence" value="ECO:0007669"/>
    <property type="project" value="InterPro"/>
</dbReference>
<organism evidence="4">
    <name type="scientific">Firmicutes phage HS18</name>
    <dbReference type="NCBI Taxonomy" id="3056396"/>
    <lineage>
        <taxon>Viruses</taxon>
    </lineage>
</organism>
<evidence type="ECO:0000256" key="1">
    <source>
        <dbReference type="ARBA" id="ARBA00022801"/>
    </source>
</evidence>
<dbReference type="GO" id="GO:0009253">
    <property type="term" value="P:peptidoglycan catabolic process"/>
    <property type="evidence" value="ECO:0007669"/>
    <property type="project" value="InterPro"/>
</dbReference>
<evidence type="ECO:0000259" key="3">
    <source>
        <dbReference type="SMART" id="SM00646"/>
    </source>
</evidence>
<dbReference type="Gene3D" id="4.10.80.30">
    <property type="entry name" value="DNA polymerase, domain 6"/>
    <property type="match status" value="1"/>
</dbReference>
<dbReference type="GO" id="GO:0008745">
    <property type="term" value="F:N-acetylmuramoyl-L-alanine amidase activity"/>
    <property type="evidence" value="ECO:0007669"/>
    <property type="project" value="InterPro"/>
</dbReference>
<evidence type="ECO:0000313" key="4">
    <source>
        <dbReference type="EMBL" id="WLJ26374.1"/>
    </source>
</evidence>
<feature type="domain" description="MurNAc-LAA" evidence="3">
    <location>
        <begin position="67"/>
        <end position="184"/>
    </location>
</feature>
<feature type="domain" description="Mannosyl-glycoprotein endo-beta-N-acetylglucosamidase-like" evidence="2">
    <location>
        <begin position="181"/>
        <end position="338"/>
    </location>
</feature>
<dbReference type="InterPro" id="IPR002508">
    <property type="entry name" value="MurNAc-LAA_cat"/>
</dbReference>
<proteinExistence type="predicted"/>